<dbReference type="PANTHER" id="PTHR10927:SF4">
    <property type="entry name" value="RIBOSOME MATURATION PROTEIN SDO1 HOMOLOG"/>
    <property type="match status" value="1"/>
</dbReference>
<evidence type="ECO:0000256" key="1">
    <source>
        <dbReference type="ARBA" id="ARBA00007433"/>
    </source>
</evidence>
<dbReference type="Pfam" id="PF01172">
    <property type="entry name" value="SBDS_N"/>
    <property type="match status" value="1"/>
</dbReference>
<dbReference type="SUPFAM" id="SSF109728">
    <property type="entry name" value="Hypothetical protein AF0491, middle domain"/>
    <property type="match status" value="1"/>
</dbReference>
<keyword evidence="6" id="KW-1185">Reference proteome</keyword>
<dbReference type="GeneID" id="24818724"/>
<dbReference type="InterPro" id="IPR002140">
    <property type="entry name" value="Sdo1/SBDS"/>
</dbReference>
<dbReference type="KEGG" id="mear:Mpt1_c10620"/>
<dbReference type="InterPro" id="IPR019783">
    <property type="entry name" value="SDO1/SBDS_N"/>
</dbReference>
<proteinExistence type="inferred from homology"/>
<dbReference type="Proteomes" id="UP000030787">
    <property type="component" value="Chromosome"/>
</dbReference>
<dbReference type="InterPro" id="IPR036786">
    <property type="entry name" value="Ribosome_mat_SBDS_N_sf"/>
</dbReference>
<dbReference type="Pfam" id="PF20268">
    <property type="entry name" value="SBDS_C"/>
    <property type="match status" value="1"/>
</dbReference>
<name>A0A0A7LCN0_9ARCH</name>
<dbReference type="SUPFAM" id="SSF54980">
    <property type="entry name" value="EF-G C-terminal domain-like"/>
    <property type="match status" value="1"/>
</dbReference>
<dbReference type="InterPro" id="IPR037188">
    <property type="entry name" value="Sdo1/SBDS_central_sf"/>
</dbReference>
<dbReference type="STRING" id="1577791.Mpt1_c10620"/>
<dbReference type="Pfam" id="PF09377">
    <property type="entry name" value="SBDS_domain_II"/>
    <property type="match status" value="1"/>
</dbReference>
<dbReference type="InterPro" id="IPR018978">
    <property type="entry name" value="SDO1/SBDS_central"/>
</dbReference>
<dbReference type="PANTHER" id="PTHR10927">
    <property type="entry name" value="RIBOSOME MATURATION PROTEIN SBDS"/>
    <property type="match status" value="1"/>
</dbReference>
<dbReference type="InterPro" id="IPR039100">
    <property type="entry name" value="Sdo1/SBDS-like"/>
</dbReference>
<dbReference type="InterPro" id="IPR035647">
    <property type="entry name" value="EFG_III/V"/>
</dbReference>
<comment type="similarity">
    <text evidence="1">Belongs to the SDO1/SBDS family.</text>
</comment>
<evidence type="ECO:0000313" key="5">
    <source>
        <dbReference type="EMBL" id="AIZ56930.1"/>
    </source>
</evidence>
<dbReference type="Gene3D" id="3.30.70.240">
    <property type="match status" value="1"/>
</dbReference>
<dbReference type="AlphaFoldDB" id="A0A0A7LCN0"/>
<evidence type="ECO:0000259" key="3">
    <source>
        <dbReference type="Pfam" id="PF09377"/>
    </source>
</evidence>
<gene>
    <name evidence="5" type="ORF">Mpt1_c10620</name>
</gene>
<evidence type="ECO:0008006" key="7">
    <source>
        <dbReference type="Google" id="ProtNLM"/>
    </source>
</evidence>
<evidence type="ECO:0000259" key="2">
    <source>
        <dbReference type="Pfam" id="PF01172"/>
    </source>
</evidence>
<dbReference type="SUPFAM" id="SSF89895">
    <property type="entry name" value="FYSH domain"/>
    <property type="match status" value="1"/>
</dbReference>
<reference evidence="5 6" key="1">
    <citation type="journal article" date="2014" name="Appl. Environ. Microbiol.">
        <title>Comparative Genome Analysis of 'Candidatus Methanoplasma termitum' Indicates a New Mode of Energy Metabolism in the Seventh Order of Methanogens.</title>
        <authorList>
            <person name="Lang K."/>
            <person name="Schuldes J."/>
            <person name="Klingl A."/>
            <person name="Poehlein A."/>
            <person name="Daniel R."/>
            <person name="Brune A."/>
        </authorList>
    </citation>
    <scope>NUCLEOTIDE SEQUENCE [LARGE SCALE GENOMIC DNA]</scope>
    <source>
        <strain evidence="6">Mpt1</strain>
    </source>
</reference>
<dbReference type="NCBIfam" id="TIGR00291">
    <property type="entry name" value="RNA_SBDS"/>
    <property type="match status" value="1"/>
</dbReference>
<accession>A0A0A7LCN0</accession>
<dbReference type="HOGENOM" id="CLU_043216_2_0_2"/>
<sequence length="230" mass="26173">MVNLDEAIVARLESHGETFEVLLDPAVMNHLKQGKEIDLTEYLAVEDVFKNSRKGTRPAEDKIKEVFGTGNISEIAKRIVEKGEVQITAEQRKEMLEAKRHRVITYISANAINPQTKLPHPYTRIELALDEVKFHVDPFRPLDKEIEEAMKLLRPVLPIRFEKSKVAIKLSGPDYGKCFDDMIHYGLIEREEWTADGSWIGLMELPAGMVPELTEKLKHKTKGTASIKTI</sequence>
<feature type="domain" description="Ribosome maturation protein SDO1/SBDS C-terminal" evidence="4">
    <location>
        <begin position="165"/>
        <end position="230"/>
    </location>
</feature>
<dbReference type="RefSeq" id="WP_048112853.1">
    <property type="nucleotide sequence ID" value="NZ_CP010070.1"/>
</dbReference>
<feature type="domain" description="Ribosome maturation protein SDO1/SBDS central" evidence="3">
    <location>
        <begin position="102"/>
        <end position="162"/>
    </location>
</feature>
<organism evidence="5 6">
    <name type="scientific">Candidatus Methanoplasma termitum</name>
    <dbReference type="NCBI Taxonomy" id="1577791"/>
    <lineage>
        <taxon>Archaea</taxon>
        <taxon>Methanobacteriati</taxon>
        <taxon>Thermoplasmatota</taxon>
        <taxon>Thermoplasmata</taxon>
        <taxon>Methanomassiliicoccales</taxon>
        <taxon>Methanomassiliicoccaceae</taxon>
        <taxon>Candidatus Methanoplasma</taxon>
    </lineage>
</organism>
<dbReference type="EMBL" id="CP010070">
    <property type="protein sequence ID" value="AIZ56930.1"/>
    <property type="molecule type" value="Genomic_DNA"/>
</dbReference>
<dbReference type="Gene3D" id="1.10.10.900">
    <property type="entry name" value="SBDS protein C-terminal domain, subdomain 1"/>
    <property type="match status" value="1"/>
</dbReference>
<dbReference type="OrthoDB" id="84504at2157"/>
<dbReference type="GO" id="GO:0042256">
    <property type="term" value="P:cytosolic ribosome assembly"/>
    <property type="evidence" value="ECO:0007669"/>
    <property type="project" value="InterPro"/>
</dbReference>
<evidence type="ECO:0000313" key="6">
    <source>
        <dbReference type="Proteomes" id="UP000030787"/>
    </source>
</evidence>
<protein>
    <recommendedName>
        <fullName evidence="7">Ribosome assembly factor SBDS</fullName>
    </recommendedName>
</protein>
<feature type="domain" description="Ribosome maturation protein SDO1/SBDS N-terminal" evidence="2">
    <location>
        <begin position="7"/>
        <end position="93"/>
    </location>
</feature>
<evidence type="ECO:0000259" key="4">
    <source>
        <dbReference type="Pfam" id="PF20268"/>
    </source>
</evidence>
<dbReference type="Gene3D" id="3.30.1250.10">
    <property type="entry name" value="Ribosome maturation protein SBDS, N-terminal domain"/>
    <property type="match status" value="1"/>
</dbReference>
<dbReference type="InterPro" id="IPR046928">
    <property type="entry name" value="SDO1/SBDS_C"/>
</dbReference>